<proteinExistence type="predicted"/>
<keyword evidence="2" id="KW-1185">Reference proteome</keyword>
<name>A0A183P1Q9_9TREM</name>
<dbReference type="InterPro" id="IPR036034">
    <property type="entry name" value="PDZ_sf"/>
</dbReference>
<dbReference type="Proteomes" id="UP000269396">
    <property type="component" value="Unassembled WGS sequence"/>
</dbReference>
<evidence type="ECO:0000313" key="2">
    <source>
        <dbReference type="Proteomes" id="UP000269396"/>
    </source>
</evidence>
<dbReference type="SUPFAM" id="SSF50156">
    <property type="entry name" value="PDZ domain-like"/>
    <property type="match status" value="1"/>
</dbReference>
<organism evidence="1 2">
    <name type="scientific">Schistosoma mattheei</name>
    <dbReference type="NCBI Taxonomy" id="31246"/>
    <lineage>
        <taxon>Eukaryota</taxon>
        <taxon>Metazoa</taxon>
        <taxon>Spiralia</taxon>
        <taxon>Lophotrochozoa</taxon>
        <taxon>Platyhelminthes</taxon>
        <taxon>Trematoda</taxon>
        <taxon>Digenea</taxon>
        <taxon>Strigeidida</taxon>
        <taxon>Schistosomatoidea</taxon>
        <taxon>Schistosomatidae</taxon>
        <taxon>Schistosoma</taxon>
    </lineage>
</organism>
<gene>
    <name evidence="1" type="ORF">SMTD_LOCUS8296</name>
</gene>
<dbReference type="EMBL" id="UZAL01028830">
    <property type="protein sequence ID" value="VDP43961.1"/>
    <property type="molecule type" value="Genomic_DNA"/>
</dbReference>
<dbReference type="Gene3D" id="2.30.42.10">
    <property type="match status" value="1"/>
</dbReference>
<sequence length="39" mass="4225">MALEPVVISLRRATSDKSWGFVLQGGVDQGLPVFVHKVS</sequence>
<reference evidence="1 2" key="1">
    <citation type="submission" date="2018-11" db="EMBL/GenBank/DDBJ databases">
        <authorList>
            <consortium name="Pathogen Informatics"/>
        </authorList>
    </citation>
    <scope>NUCLEOTIDE SEQUENCE [LARGE SCALE GENOMIC DNA]</scope>
    <source>
        <strain>Denwood</strain>
        <strain evidence="2">Zambia</strain>
    </source>
</reference>
<evidence type="ECO:0000313" key="1">
    <source>
        <dbReference type="EMBL" id="VDP43961.1"/>
    </source>
</evidence>
<protein>
    <submittedName>
        <fullName evidence="1">Uncharacterized protein</fullName>
    </submittedName>
</protein>
<dbReference type="AlphaFoldDB" id="A0A183P1Q9"/>
<accession>A0A183P1Q9</accession>
<dbReference type="STRING" id="31246.A0A183P1Q9"/>